<dbReference type="Pfam" id="PF00990">
    <property type="entry name" value="GGDEF"/>
    <property type="match status" value="1"/>
</dbReference>
<dbReference type="PROSITE" id="PS50887">
    <property type="entry name" value="GGDEF"/>
    <property type="match status" value="1"/>
</dbReference>
<protein>
    <recommendedName>
        <fullName evidence="1">diguanylate cyclase</fullName>
        <ecNumber evidence="1">2.7.7.65</ecNumber>
    </recommendedName>
</protein>
<feature type="domain" description="GGDEF" evidence="3">
    <location>
        <begin position="118"/>
        <end position="245"/>
    </location>
</feature>
<keyword evidence="2" id="KW-1133">Transmembrane helix</keyword>
<dbReference type="InterPro" id="IPR050469">
    <property type="entry name" value="Diguanylate_Cyclase"/>
</dbReference>
<evidence type="ECO:0000256" key="1">
    <source>
        <dbReference type="ARBA" id="ARBA00012528"/>
    </source>
</evidence>
<dbReference type="Proteomes" id="UP000709466">
    <property type="component" value="Unassembled WGS sequence"/>
</dbReference>
<evidence type="ECO:0000313" key="5">
    <source>
        <dbReference type="Proteomes" id="UP000709466"/>
    </source>
</evidence>
<evidence type="ECO:0000256" key="2">
    <source>
        <dbReference type="SAM" id="Phobius"/>
    </source>
</evidence>
<name>A0ABX0W027_9RHOB</name>
<dbReference type="SUPFAM" id="SSF55073">
    <property type="entry name" value="Nucleotide cyclase"/>
    <property type="match status" value="1"/>
</dbReference>
<dbReference type="PANTHER" id="PTHR45138">
    <property type="entry name" value="REGULATORY COMPONENTS OF SENSORY TRANSDUCTION SYSTEM"/>
    <property type="match status" value="1"/>
</dbReference>
<dbReference type="InterPro" id="IPR000160">
    <property type="entry name" value="GGDEF_dom"/>
</dbReference>
<keyword evidence="5" id="KW-1185">Reference proteome</keyword>
<evidence type="ECO:0000259" key="3">
    <source>
        <dbReference type="PROSITE" id="PS50887"/>
    </source>
</evidence>
<comment type="caution">
    <text evidence="4">The sequence shown here is derived from an EMBL/GenBank/DDBJ whole genome shotgun (WGS) entry which is preliminary data.</text>
</comment>
<dbReference type="PANTHER" id="PTHR45138:SF24">
    <property type="entry name" value="DIGUANYLATE CYCLASE DGCC-RELATED"/>
    <property type="match status" value="1"/>
</dbReference>
<accession>A0ABX0W027</accession>
<dbReference type="InterPro" id="IPR029787">
    <property type="entry name" value="Nucleotide_cyclase"/>
</dbReference>
<dbReference type="InterPro" id="IPR043128">
    <property type="entry name" value="Rev_trsase/Diguanyl_cyclase"/>
</dbReference>
<reference evidence="4 5" key="1">
    <citation type="submission" date="2020-03" db="EMBL/GenBank/DDBJ databases">
        <title>Bacterial isolates of synthetic phycosphere.</title>
        <authorList>
            <person name="Fu H."/>
            <person name="Moran M.A."/>
        </authorList>
    </citation>
    <scope>NUCLEOTIDE SEQUENCE [LARGE SCALE GENOMIC DNA]</scope>
    <source>
        <strain evidence="4 5">HF1</strain>
    </source>
</reference>
<evidence type="ECO:0000313" key="4">
    <source>
        <dbReference type="EMBL" id="NIY72534.1"/>
    </source>
</evidence>
<dbReference type="NCBIfam" id="TIGR00254">
    <property type="entry name" value="GGDEF"/>
    <property type="match status" value="1"/>
</dbReference>
<keyword evidence="2" id="KW-0812">Transmembrane</keyword>
<sequence>MLSAQVSTETIELRVIHTLLSPRTPMTMIAAGLCLLALFISTVGGGHRITHIFGGGELGWLVLCALTALPLVALVVWQRNNHLQMVDRMALLSETDLLTRFPNRPTFVKRAAEALTRSTGTMLLLNADNFRRINDEYGHTVGDMCLETLAEHIRGFIRHTDEIGRLGGEEFAIFMPGLSVADAEKVAKRLSEGTSINCGSSRVPLTFSVGMTRAGPHTTLDEALNAADSALTRAKSEGRACYRAA</sequence>
<feature type="transmembrane region" description="Helical" evidence="2">
    <location>
        <begin position="26"/>
        <end position="46"/>
    </location>
</feature>
<dbReference type="EMBL" id="JAATOP010000005">
    <property type="protein sequence ID" value="NIY72534.1"/>
    <property type="molecule type" value="Genomic_DNA"/>
</dbReference>
<dbReference type="SMART" id="SM00267">
    <property type="entry name" value="GGDEF"/>
    <property type="match status" value="1"/>
</dbReference>
<dbReference type="Gene3D" id="3.30.70.270">
    <property type="match status" value="1"/>
</dbReference>
<dbReference type="CDD" id="cd01949">
    <property type="entry name" value="GGDEF"/>
    <property type="match status" value="1"/>
</dbReference>
<keyword evidence="2" id="KW-0472">Membrane</keyword>
<proteinExistence type="predicted"/>
<organism evidence="4 5">
    <name type="scientific">Marivivens donghaensis</name>
    <dbReference type="NCBI Taxonomy" id="1699413"/>
    <lineage>
        <taxon>Bacteria</taxon>
        <taxon>Pseudomonadati</taxon>
        <taxon>Pseudomonadota</taxon>
        <taxon>Alphaproteobacteria</taxon>
        <taxon>Rhodobacterales</taxon>
        <taxon>Paracoccaceae</taxon>
        <taxon>Marivivens group</taxon>
        <taxon>Marivivens</taxon>
    </lineage>
</organism>
<dbReference type="EC" id="2.7.7.65" evidence="1"/>
<feature type="transmembrane region" description="Helical" evidence="2">
    <location>
        <begin position="58"/>
        <end position="77"/>
    </location>
</feature>
<gene>
    <name evidence="4" type="ORF">HCZ30_08800</name>
</gene>
<dbReference type="RefSeq" id="WP_167637920.1">
    <property type="nucleotide sequence ID" value="NZ_JAATOP010000005.1"/>
</dbReference>